<feature type="domain" description="AprE-like beta-barrel" evidence="11">
    <location>
        <begin position="284"/>
        <end position="383"/>
    </location>
</feature>
<dbReference type="NCBIfam" id="TIGR01843">
    <property type="entry name" value="type_I_hlyD"/>
    <property type="match status" value="1"/>
</dbReference>
<evidence type="ECO:0000256" key="8">
    <source>
        <dbReference type="ARBA" id="ARBA00023136"/>
    </source>
</evidence>
<dbReference type="Proteomes" id="UP000188602">
    <property type="component" value="Unassembled WGS sequence"/>
</dbReference>
<dbReference type="InterPro" id="IPR058625">
    <property type="entry name" value="MdtA-like_BSH"/>
</dbReference>
<evidence type="ECO:0000256" key="4">
    <source>
        <dbReference type="ARBA" id="ARBA00022475"/>
    </source>
</evidence>
<evidence type="ECO:0000259" key="11">
    <source>
        <dbReference type="Pfam" id="PF26002"/>
    </source>
</evidence>
<feature type="transmembrane region" description="Helical" evidence="9">
    <location>
        <begin position="28"/>
        <end position="48"/>
    </location>
</feature>
<dbReference type="Gene3D" id="2.40.50.100">
    <property type="match status" value="1"/>
</dbReference>
<dbReference type="SUPFAM" id="SSF111369">
    <property type="entry name" value="HlyD-like secretion proteins"/>
    <property type="match status" value="1"/>
</dbReference>
<comment type="subcellular location">
    <subcellularLocation>
        <location evidence="1 9">Cell inner membrane</location>
        <topology evidence="1 9">Single-pass membrane protein</topology>
    </subcellularLocation>
</comment>
<evidence type="ECO:0000256" key="2">
    <source>
        <dbReference type="ARBA" id="ARBA00009477"/>
    </source>
</evidence>
<proteinExistence type="inferred from homology"/>
<feature type="domain" description="Multidrug resistance protein MdtA-like barrel-sandwich hybrid" evidence="10">
    <location>
        <begin position="76"/>
        <end position="274"/>
    </location>
</feature>
<dbReference type="GO" id="GO:0009306">
    <property type="term" value="P:protein secretion"/>
    <property type="evidence" value="ECO:0007669"/>
    <property type="project" value="InterPro"/>
</dbReference>
<dbReference type="PANTHER" id="PTHR30386">
    <property type="entry name" value="MEMBRANE FUSION SUBUNIT OF EMRAB-TOLC MULTIDRUG EFFLUX PUMP"/>
    <property type="match status" value="1"/>
</dbReference>
<keyword evidence="5 9" id="KW-0997">Cell inner membrane</keyword>
<dbReference type="AlphaFoldDB" id="A0A1V3JRE2"/>
<dbReference type="Pfam" id="PF26002">
    <property type="entry name" value="Beta-barrel_AprE"/>
    <property type="match status" value="1"/>
</dbReference>
<dbReference type="InterPro" id="IPR058982">
    <property type="entry name" value="Beta-barrel_AprE"/>
</dbReference>
<evidence type="ECO:0000256" key="5">
    <source>
        <dbReference type="ARBA" id="ARBA00022519"/>
    </source>
</evidence>
<keyword evidence="4 9" id="KW-1003">Cell membrane</keyword>
<dbReference type="RefSeq" id="WP_077423349.1">
    <property type="nucleotide sequence ID" value="NZ_MLHQ01000010.1"/>
</dbReference>
<keyword evidence="7 9" id="KW-1133">Transmembrane helix</keyword>
<keyword evidence="8 9" id="KW-0472">Membrane</keyword>
<comment type="similarity">
    <text evidence="2 9">Belongs to the membrane fusion protein (MFP) (TC 8.A.1) family.</text>
</comment>
<dbReference type="GO" id="GO:0005886">
    <property type="term" value="C:plasma membrane"/>
    <property type="evidence" value="ECO:0007669"/>
    <property type="project" value="UniProtKB-SubCell"/>
</dbReference>
<keyword evidence="6 9" id="KW-0812">Transmembrane</keyword>
<evidence type="ECO:0000313" key="12">
    <source>
        <dbReference type="EMBL" id="OOF59259.1"/>
    </source>
</evidence>
<keyword evidence="13" id="KW-1185">Reference proteome</keyword>
<dbReference type="PROSITE" id="PS00543">
    <property type="entry name" value="HLYD_FAMILY"/>
    <property type="match status" value="1"/>
</dbReference>
<evidence type="ECO:0000259" key="10">
    <source>
        <dbReference type="Pfam" id="PF25917"/>
    </source>
</evidence>
<organism evidence="12 13">
    <name type="scientific">Rodentibacter myodis</name>
    <dbReference type="NCBI Taxonomy" id="1907939"/>
    <lineage>
        <taxon>Bacteria</taxon>
        <taxon>Pseudomonadati</taxon>
        <taxon>Pseudomonadota</taxon>
        <taxon>Gammaproteobacteria</taxon>
        <taxon>Pasteurellales</taxon>
        <taxon>Pasteurellaceae</taxon>
        <taxon>Rodentibacter</taxon>
    </lineage>
</organism>
<keyword evidence="3 9" id="KW-0813">Transport</keyword>
<dbReference type="PRINTS" id="PR01490">
    <property type="entry name" value="RTXTOXIND"/>
</dbReference>
<name>A0A1V3JRE2_9PAST</name>
<evidence type="ECO:0000256" key="7">
    <source>
        <dbReference type="ARBA" id="ARBA00022989"/>
    </source>
</evidence>
<evidence type="ECO:0000256" key="6">
    <source>
        <dbReference type="ARBA" id="ARBA00022692"/>
    </source>
</evidence>
<dbReference type="InterPro" id="IPR050739">
    <property type="entry name" value="MFP"/>
</dbReference>
<dbReference type="Gene3D" id="2.40.30.170">
    <property type="match status" value="1"/>
</dbReference>
<evidence type="ECO:0000256" key="3">
    <source>
        <dbReference type="ARBA" id="ARBA00022448"/>
    </source>
</evidence>
<evidence type="ECO:0000256" key="9">
    <source>
        <dbReference type="RuleBase" id="RU365093"/>
    </source>
</evidence>
<evidence type="ECO:0000313" key="13">
    <source>
        <dbReference type="Proteomes" id="UP000188602"/>
    </source>
</evidence>
<dbReference type="EMBL" id="MLHQ01000010">
    <property type="protein sequence ID" value="OOF59259.1"/>
    <property type="molecule type" value="Genomic_DNA"/>
</dbReference>
<dbReference type="Pfam" id="PF25917">
    <property type="entry name" value="BSH_RND"/>
    <property type="match status" value="1"/>
</dbReference>
<gene>
    <name evidence="12" type="ORF">BKL49_04045</name>
</gene>
<comment type="caution">
    <text evidence="12">The sequence shown here is derived from an EMBL/GenBank/DDBJ whole genome shotgun (WGS) entry which is preliminary data.</text>
</comment>
<protein>
    <recommendedName>
        <fullName evidence="9">Membrane fusion protein (MFP) family protein</fullName>
    </recommendedName>
</protein>
<dbReference type="OrthoDB" id="9775513at2"/>
<evidence type="ECO:0000256" key="1">
    <source>
        <dbReference type="ARBA" id="ARBA00004377"/>
    </source>
</evidence>
<dbReference type="InterPro" id="IPR006144">
    <property type="entry name" value="Secretion_HlyD_CS"/>
</dbReference>
<accession>A0A1V3JRE2</accession>
<reference evidence="12 13" key="1">
    <citation type="submission" date="2016-10" db="EMBL/GenBank/DDBJ databases">
        <title>Rodentibacter gen. nov. and new species.</title>
        <authorList>
            <person name="Christensen H."/>
        </authorList>
    </citation>
    <scope>NUCLEOTIDE SEQUENCE [LARGE SCALE GENOMIC DNA]</scope>
    <source>
        <strain evidence="12 13">Ac151</strain>
    </source>
</reference>
<dbReference type="PANTHER" id="PTHR30386:SF26">
    <property type="entry name" value="TRANSPORT PROTEIN COMB"/>
    <property type="match status" value="1"/>
</dbReference>
<sequence length="405" mass="45195">MNDKVKQSDLALINDLNAALQIEKHRGIFSVIILFFIFLVTFVIWAYFSPLEEVTRGQGSVIPSSREQIVQSLDPGIIQEMKVKEGDVVEKGQVLLILDDTRSSAVLRESEAKVQNLRGVVARLQAEAADKPLVFPEDIPEDVKVRENAAYEARRKAMLDAIAGLSQSKALLDREISITQPMVKRGVVSQVELLRMQRQSSDFAQQISERRNKYSADANNELVQMESELAQARENMAMRADPVERSQIKAPLRGIVKNIRINTVGGVVQAGQDILEIVPLDDTLLVQAYISPKDVAFIRPGQPALVKISAYDYSIYGGLDGTVTLISPDTLQDERRRSELNLNADQAYYRILVETQGNAITDKNGEKLTITPGMTATVDIKTGEKTVFQYLIKPITRMKQALQER</sequence>
<dbReference type="InterPro" id="IPR010129">
    <property type="entry name" value="T1SS_HlyD"/>
</dbReference>
<dbReference type="STRING" id="1907939.BKL49_04045"/>